<protein>
    <recommendedName>
        <fullName evidence="4">DUF4252 domain-containing protein</fullName>
    </recommendedName>
</protein>
<proteinExistence type="predicted"/>
<evidence type="ECO:0000313" key="2">
    <source>
        <dbReference type="EMBL" id="RYM34954.1"/>
    </source>
</evidence>
<dbReference type="AlphaFoldDB" id="A0A4Q4KQV8"/>
<organism evidence="2 3">
    <name type="scientific">Brumimicrobium glaciale</name>
    <dbReference type="NCBI Taxonomy" id="200475"/>
    <lineage>
        <taxon>Bacteria</taxon>
        <taxon>Pseudomonadati</taxon>
        <taxon>Bacteroidota</taxon>
        <taxon>Flavobacteriia</taxon>
        <taxon>Flavobacteriales</taxon>
        <taxon>Crocinitomicaceae</taxon>
        <taxon>Brumimicrobium</taxon>
    </lineage>
</organism>
<gene>
    <name evidence="2" type="ORF">ERX46_06160</name>
</gene>
<keyword evidence="3" id="KW-1185">Reference proteome</keyword>
<accession>A0A4Q4KQV8</accession>
<evidence type="ECO:0000313" key="3">
    <source>
        <dbReference type="Proteomes" id="UP000293952"/>
    </source>
</evidence>
<keyword evidence="1" id="KW-0732">Signal</keyword>
<sequence length="166" mass="19363">MKKFIIFSLLLFFTACTSNSDNQKSLDLFNGSTFELNESEKELAMTLHIKESYLDLIKEKSLQIPLFKIVKGPKYHIFIGLPVNTSLTEIFKAPLFNDSIKLEFKTDTTSYDYKKFKYEENYISEYVSEKEGNLIYILSVTDSEEISDSLFNFEKLSNRLQLKNNE</sequence>
<feature type="chain" id="PRO_5020635811" description="DUF4252 domain-containing protein" evidence="1">
    <location>
        <begin position="21"/>
        <end position="166"/>
    </location>
</feature>
<comment type="caution">
    <text evidence="2">The sequence shown here is derived from an EMBL/GenBank/DDBJ whole genome shotgun (WGS) entry which is preliminary data.</text>
</comment>
<feature type="signal peptide" evidence="1">
    <location>
        <begin position="1"/>
        <end position="20"/>
    </location>
</feature>
<evidence type="ECO:0000256" key="1">
    <source>
        <dbReference type="SAM" id="SignalP"/>
    </source>
</evidence>
<reference evidence="2 3" key="1">
    <citation type="submission" date="2019-02" db="EMBL/GenBank/DDBJ databases">
        <title>Genome sequence of the sea-ice species Brumimicrobium glaciale.</title>
        <authorList>
            <person name="Bowman J.P."/>
        </authorList>
    </citation>
    <scope>NUCLEOTIDE SEQUENCE [LARGE SCALE GENOMIC DNA]</scope>
    <source>
        <strain evidence="2 3">IC156</strain>
    </source>
</reference>
<dbReference type="RefSeq" id="WP_130092962.1">
    <property type="nucleotide sequence ID" value="NZ_SETE01000002.1"/>
</dbReference>
<dbReference type="Proteomes" id="UP000293952">
    <property type="component" value="Unassembled WGS sequence"/>
</dbReference>
<dbReference type="OrthoDB" id="1467811at2"/>
<dbReference type="PROSITE" id="PS51257">
    <property type="entry name" value="PROKAR_LIPOPROTEIN"/>
    <property type="match status" value="1"/>
</dbReference>
<evidence type="ECO:0008006" key="4">
    <source>
        <dbReference type="Google" id="ProtNLM"/>
    </source>
</evidence>
<name>A0A4Q4KQV8_9FLAO</name>
<dbReference type="EMBL" id="SETE01000002">
    <property type="protein sequence ID" value="RYM34954.1"/>
    <property type="molecule type" value="Genomic_DNA"/>
</dbReference>